<dbReference type="Proteomes" id="UP000663854">
    <property type="component" value="Unassembled WGS sequence"/>
</dbReference>
<keyword evidence="5" id="KW-1185">Reference proteome</keyword>
<gene>
    <name evidence="3" type="ORF">JXQ802_LOCUS10967</name>
    <name evidence="4" type="ORF">JXQ802_LOCUS11028</name>
    <name evidence="2" type="ORF">PYM288_LOCUS7737</name>
</gene>
<dbReference type="Proteomes" id="UP000663870">
    <property type="component" value="Unassembled WGS sequence"/>
</dbReference>
<accession>A0A814C088</accession>
<dbReference type="EMBL" id="CAJNOL010000213">
    <property type="protein sequence ID" value="CAF0937307.1"/>
    <property type="molecule type" value="Genomic_DNA"/>
</dbReference>
<evidence type="ECO:0000313" key="5">
    <source>
        <dbReference type="Proteomes" id="UP000663870"/>
    </source>
</evidence>
<dbReference type="EMBL" id="CAJNOL010000215">
    <property type="protein sequence ID" value="CAF0938534.1"/>
    <property type="molecule type" value="Genomic_DNA"/>
</dbReference>
<evidence type="ECO:0000313" key="4">
    <source>
        <dbReference type="EMBL" id="CAF0938534.1"/>
    </source>
</evidence>
<feature type="compositionally biased region" description="Polar residues" evidence="1">
    <location>
        <begin position="56"/>
        <end position="68"/>
    </location>
</feature>
<comment type="caution">
    <text evidence="3">The sequence shown here is derived from an EMBL/GenBank/DDBJ whole genome shotgun (WGS) entry which is preliminary data.</text>
</comment>
<evidence type="ECO:0000313" key="2">
    <source>
        <dbReference type="EMBL" id="CAF0864802.1"/>
    </source>
</evidence>
<evidence type="ECO:0000313" key="3">
    <source>
        <dbReference type="EMBL" id="CAF0937307.1"/>
    </source>
</evidence>
<reference evidence="3" key="1">
    <citation type="submission" date="2021-02" db="EMBL/GenBank/DDBJ databases">
        <authorList>
            <person name="Nowell W R."/>
        </authorList>
    </citation>
    <scope>NUCLEOTIDE SEQUENCE</scope>
</reference>
<dbReference type="EMBL" id="CAJNOH010000097">
    <property type="protein sequence ID" value="CAF0864802.1"/>
    <property type="molecule type" value="Genomic_DNA"/>
</dbReference>
<organism evidence="3 5">
    <name type="scientific">Rotaria sordida</name>
    <dbReference type="NCBI Taxonomy" id="392033"/>
    <lineage>
        <taxon>Eukaryota</taxon>
        <taxon>Metazoa</taxon>
        <taxon>Spiralia</taxon>
        <taxon>Gnathifera</taxon>
        <taxon>Rotifera</taxon>
        <taxon>Eurotatoria</taxon>
        <taxon>Bdelloidea</taxon>
        <taxon>Philodinida</taxon>
        <taxon>Philodinidae</taxon>
        <taxon>Rotaria</taxon>
    </lineage>
</organism>
<sequence length="143" mass="16637">MSLSLVRSTYRRMLKYLLRHWCMEIKCDGNNTTNRNTKKNGQDGCHQKSDGHDTHSSNNENKISQMTQSNLDKQLDDGILLDAQLEWEHEAGIEHSPRIYRKSEQDLLDIILTKSPLSISPTAYIRTPYCSDFEWDNLFDFAL</sequence>
<feature type="region of interest" description="Disordered" evidence="1">
    <location>
        <begin position="32"/>
        <end position="68"/>
    </location>
</feature>
<evidence type="ECO:0000256" key="1">
    <source>
        <dbReference type="SAM" id="MobiDB-lite"/>
    </source>
</evidence>
<protein>
    <submittedName>
        <fullName evidence="3">Uncharacterized protein</fullName>
    </submittedName>
</protein>
<dbReference type="AlphaFoldDB" id="A0A814C088"/>
<feature type="compositionally biased region" description="Basic and acidic residues" evidence="1">
    <location>
        <begin position="45"/>
        <end position="55"/>
    </location>
</feature>
<name>A0A814C088_9BILA</name>
<proteinExistence type="predicted"/>